<dbReference type="GO" id="GO:0051999">
    <property type="term" value="P:mannosyl-inositol phosphorylceramide biosynthetic process"/>
    <property type="evidence" value="ECO:0007669"/>
    <property type="project" value="TreeGrafter"/>
</dbReference>
<dbReference type="PANTHER" id="PTHR32385">
    <property type="entry name" value="MANNOSYL PHOSPHORYLINOSITOL CERAMIDE SYNTHASE"/>
    <property type="match status" value="1"/>
</dbReference>
<dbReference type="PANTHER" id="PTHR32385:SF15">
    <property type="entry name" value="INOSITOL PHOSPHOCERAMIDE MANNOSYLTRANSFERASE 1"/>
    <property type="match status" value="1"/>
</dbReference>
<keyword evidence="3" id="KW-1185">Reference proteome</keyword>
<dbReference type="SUPFAM" id="SSF53448">
    <property type="entry name" value="Nucleotide-diphospho-sugar transferases"/>
    <property type="match status" value="1"/>
</dbReference>
<dbReference type="EMBL" id="QGGY01000003">
    <property type="protein sequence ID" value="PWJ77197.1"/>
    <property type="molecule type" value="Genomic_DNA"/>
</dbReference>
<dbReference type="InterPro" id="IPR051706">
    <property type="entry name" value="Glycosyltransferase_domain"/>
</dbReference>
<dbReference type="InterPro" id="IPR029044">
    <property type="entry name" value="Nucleotide-diphossugar_trans"/>
</dbReference>
<dbReference type="Pfam" id="PF04488">
    <property type="entry name" value="Gly_transf_sug"/>
    <property type="match status" value="1"/>
</dbReference>
<protein>
    <submittedName>
        <fullName evidence="2">Capsular polysaccharide synthesis protein</fullName>
    </submittedName>
</protein>
<keyword evidence="1" id="KW-0808">Transferase</keyword>
<evidence type="ECO:0000256" key="1">
    <source>
        <dbReference type="ARBA" id="ARBA00022679"/>
    </source>
</evidence>
<organism evidence="2 3">
    <name type="scientific">Murimonas intestini</name>
    <dbReference type="NCBI Taxonomy" id="1337051"/>
    <lineage>
        <taxon>Bacteria</taxon>
        <taxon>Bacillati</taxon>
        <taxon>Bacillota</taxon>
        <taxon>Clostridia</taxon>
        <taxon>Lachnospirales</taxon>
        <taxon>Lachnospiraceae</taxon>
        <taxon>Murimonas</taxon>
    </lineage>
</organism>
<gene>
    <name evidence="2" type="ORF">C7383_10338</name>
</gene>
<dbReference type="AlphaFoldDB" id="A0AB73T6F1"/>
<comment type="caution">
    <text evidence="2">The sequence shown here is derived from an EMBL/GenBank/DDBJ whole genome shotgun (WGS) entry which is preliminary data.</text>
</comment>
<evidence type="ECO:0000313" key="2">
    <source>
        <dbReference type="EMBL" id="PWJ77197.1"/>
    </source>
</evidence>
<evidence type="ECO:0000313" key="3">
    <source>
        <dbReference type="Proteomes" id="UP000245412"/>
    </source>
</evidence>
<accession>A0AB73T6F1</accession>
<dbReference type="Proteomes" id="UP000245412">
    <property type="component" value="Unassembled WGS sequence"/>
</dbReference>
<reference evidence="2 3" key="1">
    <citation type="submission" date="2018-05" db="EMBL/GenBank/DDBJ databases">
        <authorList>
            <person name="Goeker M."/>
            <person name="Huntemann M."/>
            <person name="Clum A."/>
            <person name="Pillay M."/>
            <person name="Palaniappan K."/>
            <person name="Varghese N."/>
            <person name="Mikhailova N."/>
            <person name="Stamatis D."/>
            <person name="Reddy T."/>
            <person name="Daum C."/>
            <person name="Shapiro N."/>
            <person name="Ivanova N."/>
            <person name="Kyrpides N."/>
            <person name="Woyke T."/>
        </authorList>
    </citation>
    <scope>NUCLEOTIDE SEQUENCE [LARGE SCALE GENOMIC DNA]</scope>
    <source>
        <strain evidence="2 3">DSM 26524</strain>
    </source>
</reference>
<sequence>MIPKKIHYCWFGGKEKPKLVKKCMESWKKFCPDYEIIEWNEANFDINTNPYTRMCYQQKKYAFLTDYIRLVVIERYGGIYFDTDVELIKSPDFLLNAEAYVGFETKDYVNTGIGFSSVAHGKMVKAMLAEYDELLDGQNGVIGCPSLNTQALVKLGLEKNGQLQKLPDVTVYPIDWFNPYDAPTGRLNRTKNTISIHWYSASWMKKRVQIRLRLLRPFHLIKQYIKIRSVEGRTRV</sequence>
<dbReference type="GO" id="GO:0000030">
    <property type="term" value="F:mannosyltransferase activity"/>
    <property type="evidence" value="ECO:0007669"/>
    <property type="project" value="TreeGrafter"/>
</dbReference>
<dbReference type="Gene3D" id="3.90.550.20">
    <property type="match status" value="1"/>
</dbReference>
<name>A0AB73T6F1_9FIRM</name>
<dbReference type="InterPro" id="IPR007577">
    <property type="entry name" value="GlycoTrfase_DXD_sugar-bd_CS"/>
</dbReference>
<dbReference type="GO" id="GO:0016020">
    <property type="term" value="C:membrane"/>
    <property type="evidence" value="ECO:0007669"/>
    <property type="project" value="GOC"/>
</dbReference>
<proteinExistence type="predicted"/>